<comment type="similarity">
    <text evidence="2">Belongs to the sulfatase family.</text>
</comment>
<keyword evidence="4 7" id="KW-0732">Signal</keyword>
<dbReference type="AlphaFoldDB" id="A0A8B6BUL2"/>
<dbReference type="SUPFAM" id="SSF53649">
    <property type="entry name" value="Alkaline phosphatase-like"/>
    <property type="match status" value="1"/>
</dbReference>
<keyword evidence="5 9" id="KW-0378">Hydrolase</keyword>
<proteinExistence type="inferred from homology"/>
<dbReference type="GO" id="GO:0046872">
    <property type="term" value="F:metal ion binding"/>
    <property type="evidence" value="ECO:0007669"/>
    <property type="project" value="UniProtKB-KW"/>
</dbReference>
<reference evidence="9" key="1">
    <citation type="submission" date="2018-11" db="EMBL/GenBank/DDBJ databases">
        <authorList>
            <person name="Alioto T."/>
            <person name="Alioto T."/>
        </authorList>
    </citation>
    <scope>NUCLEOTIDE SEQUENCE</scope>
</reference>
<evidence type="ECO:0000256" key="5">
    <source>
        <dbReference type="ARBA" id="ARBA00022801"/>
    </source>
</evidence>
<evidence type="ECO:0000256" key="1">
    <source>
        <dbReference type="ARBA" id="ARBA00001913"/>
    </source>
</evidence>
<gene>
    <name evidence="9" type="ORF">MGAL_10B001474</name>
</gene>
<dbReference type="PROSITE" id="PS00523">
    <property type="entry name" value="SULFATASE_1"/>
    <property type="match status" value="1"/>
</dbReference>
<keyword evidence="10" id="KW-1185">Reference proteome</keyword>
<keyword evidence="3" id="KW-0479">Metal-binding</keyword>
<keyword evidence="6" id="KW-0106">Calcium</keyword>
<dbReference type="Proteomes" id="UP000596742">
    <property type="component" value="Unassembled WGS sequence"/>
</dbReference>
<dbReference type="EMBL" id="UYJE01000760">
    <property type="protein sequence ID" value="VDH96068.1"/>
    <property type="molecule type" value="Genomic_DNA"/>
</dbReference>
<dbReference type="CDD" id="cd16030">
    <property type="entry name" value="iduronate-2-sulfatase"/>
    <property type="match status" value="1"/>
</dbReference>
<evidence type="ECO:0000259" key="8">
    <source>
        <dbReference type="Pfam" id="PF00884"/>
    </source>
</evidence>
<dbReference type="InterPro" id="IPR035874">
    <property type="entry name" value="IDS"/>
</dbReference>
<evidence type="ECO:0000313" key="9">
    <source>
        <dbReference type="EMBL" id="VDH96068.1"/>
    </source>
</evidence>
<feature type="signal peptide" evidence="7">
    <location>
        <begin position="1"/>
        <end position="18"/>
    </location>
</feature>
<dbReference type="InterPro" id="IPR024607">
    <property type="entry name" value="Sulfatase_CS"/>
</dbReference>
<sequence>MKGLWIFVIVNILAISKGRKNVLFIVMDDLRPQLGAYNGPYFPGSGQSLMHTPNIDGLASKSLLLKRAYVQQALCSPSRASFMTGRRPDTTHVYDLYTYFRSVGGNFTTIPQYFKSKGYETAGMGKIYHPGVDSNNNDPLSWSMPYLRGDHNWEDKNHSWKGIPDSLLKDRPLIDKQIADHAINTLQHLAPAAKSGHKPFFLAVGFYRPHLPFVFPQSFIHNYPWSDVHVPDNQFAPRSMPTIAWTHSNELWSYQDIKDTKFTGDINTTLPHATVIKLRRAYYTSVSWVDSLIGNVLAELSRLGLDSNTVVSFVGDHGWKLGEHGAWAKHTNFNVDTHAPMMVKIPGMTDKGIVSEKLTEFVDLFPTLVEAAGVSPVPLCPENSATVSVCHEGQSLIPLIKNPNIAWKNASFSQYPRRHSHHDIMGYTITTDRYRYTEWVRFNKPTYKPDWNTVVDAELYDHQVDPNENINKVHYHSQSNIKMQLSQQLRAGWRDTLPSSAISHGFGR</sequence>
<evidence type="ECO:0000256" key="6">
    <source>
        <dbReference type="ARBA" id="ARBA00022837"/>
    </source>
</evidence>
<feature type="domain" description="Sulfatase N-terminal" evidence="8">
    <location>
        <begin position="20"/>
        <end position="374"/>
    </location>
</feature>
<dbReference type="Gene3D" id="3.40.720.10">
    <property type="entry name" value="Alkaline Phosphatase, subunit A"/>
    <property type="match status" value="1"/>
</dbReference>
<evidence type="ECO:0000256" key="4">
    <source>
        <dbReference type="ARBA" id="ARBA00022729"/>
    </source>
</evidence>
<dbReference type="PANTHER" id="PTHR45953">
    <property type="entry name" value="IDURONATE 2-SULFATASE"/>
    <property type="match status" value="1"/>
</dbReference>
<dbReference type="GO" id="GO:0005737">
    <property type="term" value="C:cytoplasm"/>
    <property type="evidence" value="ECO:0007669"/>
    <property type="project" value="TreeGrafter"/>
</dbReference>
<dbReference type="GO" id="GO:0004423">
    <property type="term" value="F:iduronate-2-sulfatase activity"/>
    <property type="evidence" value="ECO:0007669"/>
    <property type="project" value="UniProtKB-EC"/>
</dbReference>
<evidence type="ECO:0000313" key="10">
    <source>
        <dbReference type="Proteomes" id="UP000596742"/>
    </source>
</evidence>
<dbReference type="InterPro" id="IPR017850">
    <property type="entry name" value="Alkaline_phosphatase_core_sf"/>
</dbReference>
<comment type="cofactor">
    <cofactor evidence="1">
        <name>Ca(2+)</name>
        <dbReference type="ChEBI" id="CHEBI:29108"/>
    </cofactor>
</comment>
<name>A0A8B6BUL2_MYTGA</name>
<feature type="chain" id="PRO_5032499244" evidence="7">
    <location>
        <begin position="19"/>
        <end position="508"/>
    </location>
</feature>
<accession>A0A8B6BUL2</accession>
<comment type="caution">
    <text evidence="9">The sequence shown here is derived from an EMBL/GenBank/DDBJ whole genome shotgun (WGS) entry which is preliminary data.</text>
</comment>
<evidence type="ECO:0000256" key="3">
    <source>
        <dbReference type="ARBA" id="ARBA00022723"/>
    </source>
</evidence>
<protein>
    <submittedName>
        <fullName evidence="9">Iduronate 2-sulfatase</fullName>
        <ecNumber evidence="9">3.1.6.13</ecNumber>
    </submittedName>
</protein>
<evidence type="ECO:0000256" key="7">
    <source>
        <dbReference type="SAM" id="SignalP"/>
    </source>
</evidence>
<dbReference type="EC" id="3.1.6.13" evidence="9"/>
<dbReference type="PANTHER" id="PTHR45953:SF1">
    <property type="entry name" value="IDURONATE 2-SULFATASE"/>
    <property type="match status" value="1"/>
</dbReference>
<evidence type="ECO:0000256" key="2">
    <source>
        <dbReference type="ARBA" id="ARBA00008779"/>
    </source>
</evidence>
<dbReference type="InterPro" id="IPR000917">
    <property type="entry name" value="Sulfatase_N"/>
</dbReference>
<dbReference type="Pfam" id="PF00884">
    <property type="entry name" value="Sulfatase"/>
    <property type="match status" value="1"/>
</dbReference>
<dbReference type="OrthoDB" id="96314at2759"/>
<organism evidence="9 10">
    <name type="scientific">Mytilus galloprovincialis</name>
    <name type="common">Mediterranean mussel</name>
    <dbReference type="NCBI Taxonomy" id="29158"/>
    <lineage>
        <taxon>Eukaryota</taxon>
        <taxon>Metazoa</taxon>
        <taxon>Spiralia</taxon>
        <taxon>Lophotrochozoa</taxon>
        <taxon>Mollusca</taxon>
        <taxon>Bivalvia</taxon>
        <taxon>Autobranchia</taxon>
        <taxon>Pteriomorphia</taxon>
        <taxon>Mytilida</taxon>
        <taxon>Mytiloidea</taxon>
        <taxon>Mytilidae</taxon>
        <taxon>Mytilinae</taxon>
        <taxon>Mytilus</taxon>
    </lineage>
</organism>